<organism evidence="3">
    <name type="scientific">Rhizochromulina marina</name>
    <dbReference type="NCBI Taxonomy" id="1034831"/>
    <lineage>
        <taxon>Eukaryota</taxon>
        <taxon>Sar</taxon>
        <taxon>Stramenopiles</taxon>
        <taxon>Ochrophyta</taxon>
        <taxon>Dictyochophyceae</taxon>
        <taxon>Rhizochromulinales</taxon>
        <taxon>Rhizochromulina</taxon>
    </lineage>
</organism>
<name>A0A7S2RNG1_9STRA</name>
<dbReference type="InterPro" id="IPR013216">
    <property type="entry name" value="Methyltransf_11"/>
</dbReference>
<dbReference type="PANTHER" id="PTHR42912">
    <property type="entry name" value="METHYLTRANSFERASE"/>
    <property type="match status" value="1"/>
</dbReference>
<dbReference type="Gene3D" id="3.40.50.150">
    <property type="entry name" value="Vaccinia Virus protein VP39"/>
    <property type="match status" value="1"/>
</dbReference>
<reference evidence="3" key="1">
    <citation type="submission" date="2021-01" db="EMBL/GenBank/DDBJ databases">
        <authorList>
            <person name="Corre E."/>
            <person name="Pelletier E."/>
            <person name="Niang G."/>
            <person name="Scheremetjew M."/>
            <person name="Finn R."/>
            <person name="Kale V."/>
            <person name="Holt S."/>
            <person name="Cochrane G."/>
            <person name="Meng A."/>
            <person name="Brown T."/>
            <person name="Cohen L."/>
        </authorList>
    </citation>
    <scope>NUCLEOTIDE SEQUENCE</scope>
    <source>
        <strain evidence="3">CCMP1243</strain>
    </source>
</reference>
<dbReference type="AlphaFoldDB" id="A0A7S2RNG1"/>
<feature type="signal peptide" evidence="1">
    <location>
        <begin position="1"/>
        <end position="32"/>
    </location>
</feature>
<dbReference type="Pfam" id="PF08241">
    <property type="entry name" value="Methyltransf_11"/>
    <property type="match status" value="1"/>
</dbReference>
<evidence type="ECO:0000256" key="1">
    <source>
        <dbReference type="SAM" id="SignalP"/>
    </source>
</evidence>
<evidence type="ECO:0000259" key="2">
    <source>
        <dbReference type="Pfam" id="PF08241"/>
    </source>
</evidence>
<keyword evidence="1" id="KW-0732">Signal</keyword>
<accession>A0A7S2RNG1</accession>
<gene>
    <name evidence="3" type="ORF">RMAR1173_LOCUS6327</name>
</gene>
<dbReference type="InterPro" id="IPR029063">
    <property type="entry name" value="SAM-dependent_MTases_sf"/>
</dbReference>
<feature type="domain" description="Methyltransferase type 11" evidence="2">
    <location>
        <begin position="161"/>
        <end position="258"/>
    </location>
</feature>
<dbReference type="CDD" id="cd02440">
    <property type="entry name" value="AdoMet_MTases"/>
    <property type="match status" value="1"/>
</dbReference>
<evidence type="ECO:0000313" key="3">
    <source>
        <dbReference type="EMBL" id="CAD9676162.1"/>
    </source>
</evidence>
<proteinExistence type="predicted"/>
<dbReference type="EMBL" id="HBHJ01009764">
    <property type="protein sequence ID" value="CAD9676162.1"/>
    <property type="molecule type" value="Transcribed_RNA"/>
</dbReference>
<dbReference type="GO" id="GO:0008757">
    <property type="term" value="F:S-adenosylmethionine-dependent methyltransferase activity"/>
    <property type="evidence" value="ECO:0007669"/>
    <property type="project" value="InterPro"/>
</dbReference>
<sequence length="347" mass="37827">MVPVSGASRAVSFWALASWFFSVLILLPPTSGFAPFHRFDAWRGSIRGGLAADPEDTGSRGAAPDEDLQDQRPQLLQFFDQFTSLPRPKAAPYSEAYWADPRIHSFGNTGFLGSVHAGVAPIFTFALDMFAYKQQNIRSMVMDRVVSHRRHRKLGMRRAADIGCGTGTSTRALLEAGPFSEVFGVDTSAEMLSVARVLTFGEARATYLKLNGETTGLPAQSFDVVTIMFVFHEAPSKGRQTLLAEARRILAPDGELVVLDISPDYSPSPAMKSGEPYIDGYLANIQDELQAAGFESITREAPIPGRANLWVCKEPAFKTISSPPPIQQLPVLPLSKVPALLLNRTSV</sequence>
<dbReference type="SUPFAM" id="SSF53335">
    <property type="entry name" value="S-adenosyl-L-methionine-dependent methyltransferases"/>
    <property type="match status" value="1"/>
</dbReference>
<dbReference type="InterPro" id="IPR050508">
    <property type="entry name" value="Methyltransf_Superfamily"/>
</dbReference>
<protein>
    <recommendedName>
        <fullName evidence="2">Methyltransferase type 11 domain-containing protein</fullName>
    </recommendedName>
</protein>
<feature type="chain" id="PRO_5030639240" description="Methyltransferase type 11 domain-containing protein" evidence="1">
    <location>
        <begin position="33"/>
        <end position="347"/>
    </location>
</feature>